<dbReference type="PANTHER" id="PTHR33480:SF1">
    <property type="entry name" value="TYR RECOMBINASE DOMAIN-CONTAINING PROTEIN"/>
    <property type="match status" value="1"/>
</dbReference>
<keyword evidence="2" id="KW-1133">Transmembrane helix</keyword>
<evidence type="ECO:0000256" key="2">
    <source>
        <dbReference type="SAM" id="Phobius"/>
    </source>
</evidence>
<feature type="region of interest" description="Disordered" evidence="1">
    <location>
        <begin position="923"/>
        <end position="948"/>
    </location>
</feature>
<reference evidence="4" key="1">
    <citation type="submission" date="2023-01" db="EMBL/GenBank/DDBJ databases">
        <title>Key to firefly adult light organ development and bioluminescence: homeobox transcription factors regulate luciferase expression and transportation to peroxisome.</title>
        <authorList>
            <person name="Fu X."/>
        </authorList>
    </citation>
    <scope>NUCLEOTIDE SEQUENCE [LARGE SCALE GENOMIC DNA]</scope>
</reference>
<keyword evidence="4" id="KW-1185">Reference proteome</keyword>
<dbReference type="Proteomes" id="UP001353858">
    <property type="component" value="Unassembled WGS sequence"/>
</dbReference>
<dbReference type="AlphaFoldDB" id="A0AAN7SKU8"/>
<sequence length="975" mass="112173">MIFHILQNGFALKSICVTSIYANDLQLPQLFCYYIKNDFLEKDDLELDVSSRLPLSGDEDVPVTSTPLKESIKNKLEVSNVQNTSNVLIRSASTNSDSSDHYDHFNDTTWKPSTSADSASSGDCKQSVFNDIGPSSSVTKQNYKKTCCAFCEAMIVSQHFSRHLHQHHKDKSMVKLLMDTQSVKEKRNIISRIRNKGNLVLKMRTGQVIPKKTMKGLPESGDYIVCAICKGFIKSSYIVRHNKKCNVDSKTENKNKANPRVESFILSLQENYQAYLKSEPIRKELIAKLRMDDIGKAALSDPIILEYGLRLLQTAKNIKKKMPAVRNKIRECARLFLKFKEIAPKQPQKFVTIMDILKPEYIDYIVQAVKLASRYSESERSFGAASYALHQGKTVKDLIDIGIYLICKKDAILKEESLKNTTYILEQLKILRNLIETNWVREVGSLALKTLNIQKSRDRSKRLLPLTEDIMKLRDYCLRKGKNAVETLNTCTNLRDYVVLVEVTFMLLLLHNRKRVGDIQYIQTADVTESCGIEQEDEIFHSLSETEKVLAKFYKKIHTIGKGSKEILVLVPRDVQEFVNTLLTQRHKYVESENKFFFCIPYSSDEWINGCYVQIKYSKECGAKLPKLIRSCRLRKHIATMMQLMDLRSNEIGQLATFMGHTEKTHKEFYKLPKDVMMIAKVSKILLKLEKGELLDCKNKKLDEIVVNTEEYVSDSYSDEEEGGNEYNKFTVPLPTNVQICLRHSGAKDDSVAQICTCLQDVTFKTATLRPYLLIVGSLFLLTMIIICELSLVLARVLMGDYEEEQRHLYLWHDAENDKNFIDEDDFEEDYEIDNVSVCSDYPDLEQNAEEENPEMQVGRGNVHFELHEVVLVKDFSNVSKSIWTKGVVIKKIGNKLYVVKVGDSEWKRHCNQMLKYVPMPSISESPTVENKNDERVINNDNDDTVNNESEVRLNNRPARHIRKPNRLTYDYFKK</sequence>
<dbReference type="PANTHER" id="PTHR33480">
    <property type="entry name" value="SET DOMAIN-CONTAINING PROTEIN-RELATED"/>
    <property type="match status" value="1"/>
</dbReference>
<protein>
    <submittedName>
        <fullName evidence="3">Uncharacterized protein</fullName>
    </submittedName>
</protein>
<name>A0AAN7SKU8_9COLE</name>
<evidence type="ECO:0000256" key="1">
    <source>
        <dbReference type="SAM" id="MobiDB-lite"/>
    </source>
</evidence>
<accession>A0AAN7SKU8</accession>
<comment type="caution">
    <text evidence="3">The sequence shown here is derived from an EMBL/GenBank/DDBJ whole genome shotgun (WGS) entry which is preliminary data.</text>
</comment>
<dbReference type="EMBL" id="JARPUR010000001">
    <property type="protein sequence ID" value="KAK4884579.1"/>
    <property type="molecule type" value="Genomic_DNA"/>
</dbReference>
<proteinExistence type="predicted"/>
<gene>
    <name evidence="3" type="ORF">RN001_000850</name>
</gene>
<keyword evidence="2" id="KW-0472">Membrane</keyword>
<feature type="transmembrane region" description="Helical" evidence="2">
    <location>
        <begin position="772"/>
        <end position="798"/>
    </location>
</feature>
<evidence type="ECO:0000313" key="3">
    <source>
        <dbReference type="EMBL" id="KAK4884579.1"/>
    </source>
</evidence>
<keyword evidence="2" id="KW-0812">Transmembrane</keyword>
<evidence type="ECO:0000313" key="4">
    <source>
        <dbReference type="Proteomes" id="UP001353858"/>
    </source>
</evidence>
<organism evidence="3 4">
    <name type="scientific">Aquatica leii</name>
    <dbReference type="NCBI Taxonomy" id="1421715"/>
    <lineage>
        <taxon>Eukaryota</taxon>
        <taxon>Metazoa</taxon>
        <taxon>Ecdysozoa</taxon>
        <taxon>Arthropoda</taxon>
        <taxon>Hexapoda</taxon>
        <taxon>Insecta</taxon>
        <taxon>Pterygota</taxon>
        <taxon>Neoptera</taxon>
        <taxon>Endopterygota</taxon>
        <taxon>Coleoptera</taxon>
        <taxon>Polyphaga</taxon>
        <taxon>Elateriformia</taxon>
        <taxon>Elateroidea</taxon>
        <taxon>Lampyridae</taxon>
        <taxon>Luciolinae</taxon>
        <taxon>Aquatica</taxon>
    </lineage>
</organism>